<dbReference type="Proteomes" id="UP001500975">
    <property type="component" value="Unassembled WGS sequence"/>
</dbReference>
<keyword evidence="3" id="KW-1185">Reference proteome</keyword>
<reference evidence="3" key="1">
    <citation type="journal article" date="2019" name="Int. J. Syst. Evol. Microbiol.">
        <title>The Global Catalogue of Microorganisms (GCM) 10K type strain sequencing project: providing services to taxonomists for standard genome sequencing and annotation.</title>
        <authorList>
            <consortium name="The Broad Institute Genomics Platform"/>
            <consortium name="The Broad Institute Genome Sequencing Center for Infectious Disease"/>
            <person name="Wu L."/>
            <person name="Ma J."/>
        </authorList>
    </citation>
    <scope>NUCLEOTIDE SEQUENCE [LARGE SCALE GENOMIC DNA]</scope>
    <source>
        <strain evidence="3">JCM 17804</strain>
    </source>
</reference>
<dbReference type="EMBL" id="BAABGJ010000010">
    <property type="protein sequence ID" value="GAA4336372.1"/>
    <property type="molecule type" value="Genomic_DNA"/>
</dbReference>
<dbReference type="SUPFAM" id="SSF47789">
    <property type="entry name" value="C-terminal domain of RNA polymerase alpha subunit"/>
    <property type="match status" value="1"/>
</dbReference>
<feature type="domain" description="RNA polymerase alpha subunit C-terminal" evidence="1">
    <location>
        <begin position="12"/>
        <end position="71"/>
    </location>
</feature>
<organism evidence="2 3">
    <name type="scientific">Variovorax defluvii</name>
    <dbReference type="NCBI Taxonomy" id="913761"/>
    <lineage>
        <taxon>Bacteria</taxon>
        <taxon>Pseudomonadati</taxon>
        <taxon>Pseudomonadota</taxon>
        <taxon>Betaproteobacteria</taxon>
        <taxon>Burkholderiales</taxon>
        <taxon>Comamonadaceae</taxon>
        <taxon>Variovorax</taxon>
    </lineage>
</organism>
<proteinExistence type="predicted"/>
<gene>
    <name evidence="2" type="ORF">GCM10023165_13640</name>
</gene>
<protein>
    <recommendedName>
        <fullName evidence="1">RNA polymerase alpha subunit C-terminal domain-containing protein</fullName>
    </recommendedName>
</protein>
<dbReference type="Pfam" id="PF03118">
    <property type="entry name" value="RNA_pol_A_CTD"/>
    <property type="match status" value="1"/>
</dbReference>
<dbReference type="Gene3D" id="1.10.150.20">
    <property type="entry name" value="5' to 3' exonuclease, C-terminal subdomain"/>
    <property type="match status" value="1"/>
</dbReference>
<dbReference type="InterPro" id="IPR011260">
    <property type="entry name" value="RNAP_asu_C"/>
</dbReference>
<evidence type="ECO:0000313" key="3">
    <source>
        <dbReference type="Proteomes" id="UP001500975"/>
    </source>
</evidence>
<comment type="caution">
    <text evidence="2">The sequence shown here is derived from an EMBL/GenBank/DDBJ whole genome shotgun (WGS) entry which is preliminary data.</text>
</comment>
<accession>A0ABP8HA46</accession>
<dbReference type="RefSeq" id="WP_345536760.1">
    <property type="nucleotide sequence ID" value="NZ_BAABGJ010000010.1"/>
</dbReference>
<sequence>MHEGQAIAERQSAESLMDADIDVLNLSLRTRNVLRLNQLHTVGDVTRVPARKLFVLSRLGRNSLREIVESVNRRGLRLAD</sequence>
<evidence type="ECO:0000259" key="1">
    <source>
        <dbReference type="Pfam" id="PF03118"/>
    </source>
</evidence>
<name>A0ABP8HA46_9BURK</name>
<evidence type="ECO:0000313" key="2">
    <source>
        <dbReference type="EMBL" id="GAA4336372.1"/>
    </source>
</evidence>